<name>A0ABX5KMU8_9BURK</name>
<dbReference type="InterPro" id="IPR005471">
    <property type="entry name" value="Tscrpt_reg_IclR_N"/>
</dbReference>
<keyword evidence="3" id="KW-0804">Transcription</keyword>
<evidence type="ECO:0000259" key="4">
    <source>
        <dbReference type="PROSITE" id="PS51077"/>
    </source>
</evidence>
<dbReference type="Gene3D" id="1.10.10.10">
    <property type="entry name" value="Winged helix-like DNA-binding domain superfamily/Winged helix DNA-binding domain"/>
    <property type="match status" value="1"/>
</dbReference>
<evidence type="ECO:0000313" key="6">
    <source>
        <dbReference type="EMBL" id="PVX81605.1"/>
    </source>
</evidence>
<comment type="caution">
    <text evidence="6">The sequence shown here is derived from an EMBL/GenBank/DDBJ whole genome shotgun (WGS) entry which is preliminary data.</text>
</comment>
<dbReference type="Proteomes" id="UP000245712">
    <property type="component" value="Unassembled WGS sequence"/>
</dbReference>
<protein>
    <submittedName>
        <fullName evidence="6">IclR family transcriptional regulator</fullName>
    </submittedName>
</protein>
<dbReference type="PANTHER" id="PTHR30136:SF35">
    <property type="entry name" value="HTH-TYPE TRANSCRIPTIONAL REGULATOR RV1719"/>
    <property type="match status" value="1"/>
</dbReference>
<gene>
    <name evidence="6" type="ORF">C7402_1109</name>
</gene>
<evidence type="ECO:0000313" key="7">
    <source>
        <dbReference type="Proteomes" id="UP000245712"/>
    </source>
</evidence>
<dbReference type="PROSITE" id="PS51078">
    <property type="entry name" value="ICLR_ED"/>
    <property type="match status" value="1"/>
</dbReference>
<organism evidence="6 7">
    <name type="scientific">Paraburkholderia unamae</name>
    <dbReference type="NCBI Taxonomy" id="219649"/>
    <lineage>
        <taxon>Bacteria</taxon>
        <taxon>Pseudomonadati</taxon>
        <taxon>Pseudomonadota</taxon>
        <taxon>Betaproteobacteria</taxon>
        <taxon>Burkholderiales</taxon>
        <taxon>Burkholderiaceae</taxon>
        <taxon>Paraburkholderia</taxon>
    </lineage>
</organism>
<keyword evidence="1" id="KW-0805">Transcription regulation</keyword>
<feature type="domain" description="IclR-ED" evidence="5">
    <location>
        <begin position="86"/>
        <end position="272"/>
    </location>
</feature>
<dbReference type="SUPFAM" id="SSF46785">
    <property type="entry name" value="Winged helix' DNA-binding domain"/>
    <property type="match status" value="1"/>
</dbReference>
<keyword evidence="2" id="KW-0238">DNA-binding</keyword>
<dbReference type="InterPro" id="IPR029016">
    <property type="entry name" value="GAF-like_dom_sf"/>
</dbReference>
<accession>A0ABX5KMU8</accession>
<dbReference type="Pfam" id="PF01614">
    <property type="entry name" value="IclR_C"/>
    <property type="match status" value="1"/>
</dbReference>
<dbReference type="PROSITE" id="PS51077">
    <property type="entry name" value="HTH_ICLR"/>
    <property type="match status" value="1"/>
</dbReference>
<feature type="domain" description="HTH iclR-type" evidence="4">
    <location>
        <begin position="22"/>
        <end position="85"/>
    </location>
</feature>
<dbReference type="Pfam" id="PF09339">
    <property type="entry name" value="HTH_IclR"/>
    <property type="match status" value="1"/>
</dbReference>
<dbReference type="PANTHER" id="PTHR30136">
    <property type="entry name" value="HELIX-TURN-HELIX TRANSCRIPTIONAL REGULATOR, ICLR FAMILY"/>
    <property type="match status" value="1"/>
</dbReference>
<evidence type="ECO:0000259" key="5">
    <source>
        <dbReference type="PROSITE" id="PS51078"/>
    </source>
</evidence>
<dbReference type="EMBL" id="QEOB01000010">
    <property type="protein sequence ID" value="PVX81605.1"/>
    <property type="molecule type" value="Genomic_DNA"/>
</dbReference>
<dbReference type="InterPro" id="IPR014757">
    <property type="entry name" value="Tscrpt_reg_IclR_C"/>
</dbReference>
<evidence type="ECO:0000256" key="1">
    <source>
        <dbReference type="ARBA" id="ARBA00023015"/>
    </source>
</evidence>
<dbReference type="Gene3D" id="3.30.450.40">
    <property type="match status" value="1"/>
</dbReference>
<dbReference type="InterPro" id="IPR036390">
    <property type="entry name" value="WH_DNA-bd_sf"/>
</dbReference>
<proteinExistence type="predicted"/>
<dbReference type="InterPro" id="IPR036388">
    <property type="entry name" value="WH-like_DNA-bd_sf"/>
</dbReference>
<evidence type="ECO:0000256" key="2">
    <source>
        <dbReference type="ARBA" id="ARBA00023125"/>
    </source>
</evidence>
<evidence type="ECO:0000256" key="3">
    <source>
        <dbReference type="ARBA" id="ARBA00023163"/>
    </source>
</evidence>
<dbReference type="InterPro" id="IPR050707">
    <property type="entry name" value="HTH_MetabolicPath_Reg"/>
</dbReference>
<dbReference type="RefSeq" id="WP_112171815.1">
    <property type="nucleotide sequence ID" value="NZ_CAJZAT010000225.1"/>
</dbReference>
<dbReference type="SUPFAM" id="SSF55781">
    <property type="entry name" value="GAF domain-like"/>
    <property type="match status" value="1"/>
</dbReference>
<keyword evidence="7" id="KW-1185">Reference proteome</keyword>
<sequence length="272" mass="29523">MDLADMVAVAPGAPGVSSRFGTQSLARGIRLMRVIATRPLVGWRLTDLAIACDQDKATVRRMLACLVEERLVEQRESDRRYLPGPLMYELGLALPQHGAFQRRAEVIVEDFASRMGGIALFQLRSGSDFVCSIRAGTVQMTGAMVYPGGRRPLFTSAGGVAILQTLPPEEATAVLMDNVNQEIKRHGPVRLASLQKMRDRSERHGFGVNFGYVVPNSYAFAVPVRGSDGHAFGAVCIIGTPEAYGEERLDDVHEALVAVQARLEAAARECGL</sequence>
<reference evidence="6 7" key="1">
    <citation type="submission" date="2018-05" db="EMBL/GenBank/DDBJ databases">
        <title>Genomic Encyclopedia of Type Strains, Phase IV (KMG-V): Genome sequencing to study the core and pangenomes of soil and plant-associated prokaryotes.</title>
        <authorList>
            <person name="Whitman W."/>
        </authorList>
    </citation>
    <scope>NUCLEOTIDE SEQUENCE [LARGE SCALE GENOMIC DNA]</scope>
    <source>
        <strain evidence="6 7">SCZa-39</strain>
    </source>
</reference>
<dbReference type="SMART" id="SM00346">
    <property type="entry name" value="HTH_ICLR"/>
    <property type="match status" value="1"/>
</dbReference>